<keyword evidence="4 14" id="KW-0963">Cytoplasm</keyword>
<evidence type="ECO:0000313" key="16">
    <source>
        <dbReference type="EMBL" id="RPB08046.1"/>
    </source>
</evidence>
<dbReference type="FunFam" id="1.10.390.10:FF:000009">
    <property type="entry name" value="Leukotriene A(4) hydrolase"/>
    <property type="match status" value="1"/>
</dbReference>
<dbReference type="Pfam" id="PF17900">
    <property type="entry name" value="Peptidase_M1_N"/>
    <property type="match status" value="1"/>
</dbReference>
<dbReference type="GO" id="GO:0008270">
    <property type="term" value="F:zinc ion binding"/>
    <property type="evidence" value="ECO:0007669"/>
    <property type="project" value="InterPro"/>
</dbReference>
<organism evidence="16 17">
    <name type="scientific">Morchella conica CCBAS932</name>
    <dbReference type="NCBI Taxonomy" id="1392247"/>
    <lineage>
        <taxon>Eukaryota</taxon>
        <taxon>Fungi</taxon>
        <taxon>Dikarya</taxon>
        <taxon>Ascomycota</taxon>
        <taxon>Pezizomycotina</taxon>
        <taxon>Pezizomycetes</taxon>
        <taxon>Pezizales</taxon>
        <taxon>Morchellaceae</taxon>
        <taxon>Morchella</taxon>
    </lineage>
</organism>
<protein>
    <recommendedName>
        <fullName evidence="14">Leukotriene A(4) hydrolase</fullName>
        <shortName evidence="14">LTA-4 hydrolase</shortName>
        <ecNumber evidence="14">3.3.2.10</ecNumber>
        <ecNumber evidence="14">3.4.11.-</ecNumber>
    </recommendedName>
</protein>
<dbReference type="FunFam" id="2.60.40.1730:FF:000004">
    <property type="entry name" value="Leukotriene A(4) hydrolase"/>
    <property type="match status" value="1"/>
</dbReference>
<dbReference type="EC" id="3.4.11.-" evidence="14"/>
<comment type="cofactor">
    <cofactor evidence="13 14">
        <name>Zn(2+)</name>
        <dbReference type="ChEBI" id="CHEBI:29105"/>
    </cofactor>
    <text evidence="13 14">Binds 1 zinc ion per subunit.</text>
</comment>
<dbReference type="STRING" id="1392247.A0A3N4KC13"/>
<feature type="binding site" evidence="12">
    <location>
        <begin position="135"/>
        <end position="137"/>
    </location>
    <ligand>
        <name>a peptide</name>
        <dbReference type="ChEBI" id="CHEBI:60466"/>
    </ligand>
</feature>
<dbReference type="GO" id="GO:0005634">
    <property type="term" value="C:nucleus"/>
    <property type="evidence" value="ECO:0007669"/>
    <property type="project" value="UniProtKB-SubCell"/>
</dbReference>
<feature type="domain" description="Peptidase M1 leukotriene A4 hydrolase/aminopeptidase C-terminal" evidence="15">
    <location>
        <begin position="470"/>
        <end position="617"/>
    </location>
</feature>
<evidence type="ECO:0000256" key="9">
    <source>
        <dbReference type="ARBA" id="ARBA00023049"/>
    </source>
</evidence>
<comment type="subcellular location">
    <subcellularLocation>
        <location evidence="2 14">Cytoplasm</location>
    </subcellularLocation>
    <subcellularLocation>
        <location evidence="1">Nucleus</location>
    </subcellularLocation>
</comment>
<dbReference type="EC" id="3.3.2.10" evidence="14"/>
<dbReference type="AlphaFoldDB" id="A0A3N4KC13"/>
<feature type="binding site" evidence="13">
    <location>
        <position position="304"/>
    </location>
    <ligand>
        <name>Zn(2+)</name>
        <dbReference type="ChEBI" id="CHEBI:29105"/>
        <note>catalytic</note>
    </ligand>
</feature>
<dbReference type="InterPro" id="IPR038502">
    <property type="entry name" value="M1_LTA-4_hydro/amino_C_sf"/>
</dbReference>
<evidence type="ECO:0000256" key="6">
    <source>
        <dbReference type="ARBA" id="ARBA00022723"/>
    </source>
</evidence>
<dbReference type="InterPro" id="IPR014782">
    <property type="entry name" value="Peptidase_M1_dom"/>
</dbReference>
<dbReference type="GO" id="GO:0006508">
    <property type="term" value="P:proteolysis"/>
    <property type="evidence" value="ECO:0007669"/>
    <property type="project" value="UniProtKB-KW"/>
</dbReference>
<evidence type="ECO:0000256" key="1">
    <source>
        <dbReference type="ARBA" id="ARBA00004123"/>
    </source>
</evidence>
<evidence type="ECO:0000256" key="3">
    <source>
        <dbReference type="ARBA" id="ARBA00010136"/>
    </source>
</evidence>
<evidence type="ECO:0000313" key="17">
    <source>
        <dbReference type="Proteomes" id="UP000277580"/>
    </source>
</evidence>
<gene>
    <name evidence="16" type="ORF">P167DRAFT_494774</name>
</gene>
<sequence length="620" mass="69432">MTPIKKDPNSQANHLVFTTTHTDINLTLSFPTSSLSGDVTLTLKATEDTLEDVVLDTSYLDVKSVCVDGDKATFDVSERVEPYGSAVTINTGKEVKEGQCVKVKISYGTTDKCTALQWMTPEQTSNKKHPYMFSQCQAIHARSLYPCQDTPAVKSPFDIKIRSPLPVLTSGLPTGTHEFIAGKSKDEAGTLAYTSHQPIPIPSYLFAIASGDIASASIGPRSLVYTGPEELLACKTELEGDMERFMEAAESLVYPYPWTTYNVLILPPSFPYGGMENPTHTFATPTIISGDKSNIDVIAHELSHSWSGNLVSNASWEHFWLNEGWTTYLERRIGGILHGDKEFHFSAIIGWKALKESVQLYGEDHGFTKLVVDLEGKDPDDAFSSIPYEKGFNFLFFLDRVVGRAKWDKFIPHYFKKFHQKSLTSEDFKSTLLEFFASDAEASAALEKEVDWEKWFHAPGLPPKPDFDTSLADVCYNLADKWQGLNTDSSPSGGWTPGPKDIESWTSGQIVVFLEKITDFEKPLKTELVETMINQYGFMKSKNAEILSRMLIVGLKAKDPKLFQPAAEALGNWGRMKFVRPLYRLLNECDRELAVKTFNTHINFYHPICRDAVKKDLKLD</sequence>
<evidence type="ECO:0000256" key="2">
    <source>
        <dbReference type="ARBA" id="ARBA00004496"/>
    </source>
</evidence>
<dbReference type="SUPFAM" id="SSF63737">
    <property type="entry name" value="Leukotriene A4 hydrolase N-terminal domain"/>
    <property type="match status" value="1"/>
</dbReference>
<evidence type="ECO:0000256" key="5">
    <source>
        <dbReference type="ARBA" id="ARBA00022670"/>
    </source>
</evidence>
<accession>A0A3N4KC13</accession>
<evidence type="ECO:0000256" key="10">
    <source>
        <dbReference type="ARBA" id="ARBA00023242"/>
    </source>
</evidence>
<dbReference type="GO" id="GO:0005829">
    <property type="term" value="C:cytosol"/>
    <property type="evidence" value="ECO:0007669"/>
    <property type="project" value="TreeGrafter"/>
</dbReference>
<dbReference type="PANTHER" id="PTHR45726">
    <property type="entry name" value="LEUKOTRIENE A-4 HYDROLASE"/>
    <property type="match status" value="1"/>
</dbReference>
<dbReference type="Gene3D" id="1.10.390.10">
    <property type="entry name" value="Neutral Protease Domain 2"/>
    <property type="match status" value="1"/>
</dbReference>
<evidence type="ECO:0000256" key="12">
    <source>
        <dbReference type="PIRSR" id="PIRSR612777-2"/>
    </source>
</evidence>
<dbReference type="Pfam" id="PF01433">
    <property type="entry name" value="Peptidase_M1"/>
    <property type="match status" value="1"/>
</dbReference>
<dbReference type="FunFam" id="3.30.2010.30:FF:000001">
    <property type="entry name" value="Leukotriene A(4) hydrolase"/>
    <property type="match status" value="1"/>
</dbReference>
<comment type="catalytic activity">
    <reaction evidence="14">
        <text>an epoxide + H2O = an ethanediol</text>
        <dbReference type="Rhea" id="RHEA:19037"/>
        <dbReference type="ChEBI" id="CHEBI:15377"/>
        <dbReference type="ChEBI" id="CHEBI:32955"/>
        <dbReference type="ChEBI" id="CHEBI:140594"/>
        <dbReference type="EC" id="3.3.2.10"/>
    </reaction>
</comment>
<dbReference type="GO" id="GO:0008237">
    <property type="term" value="F:metallopeptidase activity"/>
    <property type="evidence" value="ECO:0007669"/>
    <property type="project" value="UniProtKB-KW"/>
</dbReference>
<dbReference type="FunFam" id="1.25.40.320:FF:000001">
    <property type="entry name" value="Leukotriene A(4) hydrolase"/>
    <property type="match status" value="1"/>
</dbReference>
<feature type="binding site" evidence="13">
    <location>
        <position position="300"/>
    </location>
    <ligand>
        <name>Zn(2+)</name>
        <dbReference type="ChEBI" id="CHEBI:29105"/>
        <note>catalytic</note>
    </ligand>
</feature>
<keyword evidence="8 13" id="KW-0862">Zinc</keyword>
<dbReference type="InterPro" id="IPR027268">
    <property type="entry name" value="Peptidase_M4/M1_CTD_sf"/>
</dbReference>
<evidence type="ECO:0000256" key="11">
    <source>
        <dbReference type="PIRSR" id="PIRSR612777-1"/>
    </source>
</evidence>
<feature type="active site" description="Proton donor" evidence="11">
    <location>
        <position position="388"/>
    </location>
</feature>
<evidence type="ECO:0000256" key="14">
    <source>
        <dbReference type="RuleBase" id="RU361141"/>
    </source>
</evidence>
<dbReference type="SUPFAM" id="SSF55486">
    <property type="entry name" value="Metalloproteases ('zincins'), catalytic domain"/>
    <property type="match status" value="1"/>
</dbReference>
<reference evidence="16 17" key="1">
    <citation type="journal article" date="2018" name="Nat. Ecol. Evol.">
        <title>Pezizomycetes genomes reveal the molecular basis of ectomycorrhizal truffle lifestyle.</title>
        <authorList>
            <person name="Murat C."/>
            <person name="Payen T."/>
            <person name="Noel B."/>
            <person name="Kuo A."/>
            <person name="Morin E."/>
            <person name="Chen J."/>
            <person name="Kohler A."/>
            <person name="Krizsan K."/>
            <person name="Balestrini R."/>
            <person name="Da Silva C."/>
            <person name="Montanini B."/>
            <person name="Hainaut M."/>
            <person name="Levati E."/>
            <person name="Barry K.W."/>
            <person name="Belfiori B."/>
            <person name="Cichocki N."/>
            <person name="Clum A."/>
            <person name="Dockter R.B."/>
            <person name="Fauchery L."/>
            <person name="Guy J."/>
            <person name="Iotti M."/>
            <person name="Le Tacon F."/>
            <person name="Lindquist E.A."/>
            <person name="Lipzen A."/>
            <person name="Malagnac F."/>
            <person name="Mello A."/>
            <person name="Molinier V."/>
            <person name="Miyauchi S."/>
            <person name="Poulain J."/>
            <person name="Riccioni C."/>
            <person name="Rubini A."/>
            <person name="Sitrit Y."/>
            <person name="Splivallo R."/>
            <person name="Traeger S."/>
            <person name="Wang M."/>
            <person name="Zifcakova L."/>
            <person name="Wipf D."/>
            <person name="Zambonelli A."/>
            <person name="Paolocci F."/>
            <person name="Nowrousian M."/>
            <person name="Ottonello S."/>
            <person name="Baldrian P."/>
            <person name="Spatafora J.W."/>
            <person name="Henrissat B."/>
            <person name="Nagy L.G."/>
            <person name="Aury J.M."/>
            <person name="Wincker P."/>
            <person name="Grigoriev I.V."/>
            <person name="Bonfante P."/>
            <person name="Martin F.M."/>
        </authorList>
    </citation>
    <scope>NUCLEOTIDE SEQUENCE [LARGE SCALE GENOMIC DNA]</scope>
    <source>
        <strain evidence="16 17">CCBAS932</strain>
    </source>
</reference>
<dbReference type="OrthoDB" id="79562at2759"/>
<dbReference type="SMART" id="SM01263">
    <property type="entry name" value="Leuk-A4-hydro_C"/>
    <property type="match status" value="1"/>
</dbReference>
<dbReference type="FunCoup" id="A0A3N4KC13">
    <property type="interactions" value="1018"/>
</dbReference>
<keyword evidence="7 14" id="KW-0378">Hydrolase</keyword>
<dbReference type="GO" id="GO:0004301">
    <property type="term" value="F:epoxide hydrolase activity"/>
    <property type="evidence" value="ECO:0007669"/>
    <property type="project" value="UniProtKB-EC"/>
</dbReference>
<dbReference type="PRINTS" id="PR00756">
    <property type="entry name" value="ALADIPTASE"/>
</dbReference>
<dbReference type="GO" id="GO:0004177">
    <property type="term" value="F:aminopeptidase activity"/>
    <property type="evidence" value="ECO:0007669"/>
    <property type="project" value="TreeGrafter"/>
</dbReference>
<dbReference type="InterPro" id="IPR049980">
    <property type="entry name" value="LTA4H_cat"/>
</dbReference>
<dbReference type="InParanoid" id="A0A3N4KC13"/>
<dbReference type="InterPro" id="IPR012777">
    <property type="entry name" value="LTA4H"/>
</dbReference>
<dbReference type="InterPro" id="IPR015211">
    <property type="entry name" value="Peptidase_M1_C"/>
</dbReference>
<evidence type="ECO:0000256" key="4">
    <source>
        <dbReference type="ARBA" id="ARBA00022490"/>
    </source>
</evidence>
<keyword evidence="5 14" id="KW-0645">Protease</keyword>
<name>A0A3N4KC13_9PEZI</name>
<dbReference type="InterPro" id="IPR001930">
    <property type="entry name" value="Peptidase_M1"/>
</dbReference>
<feature type="binding site" evidence="13">
    <location>
        <position position="323"/>
    </location>
    <ligand>
        <name>Zn(2+)</name>
        <dbReference type="ChEBI" id="CHEBI:29105"/>
        <note>catalytic</note>
    </ligand>
</feature>
<dbReference type="NCBIfam" id="TIGR02411">
    <property type="entry name" value="leuko_A4_hydro"/>
    <property type="match status" value="1"/>
</dbReference>
<proteinExistence type="inferred from homology"/>
<dbReference type="Pfam" id="PF09127">
    <property type="entry name" value="Leuk-A4-hydro_C"/>
    <property type="match status" value="1"/>
</dbReference>
<keyword evidence="6 13" id="KW-0479">Metal-binding</keyword>
<keyword evidence="10" id="KW-0539">Nucleus</keyword>
<dbReference type="InterPro" id="IPR016024">
    <property type="entry name" value="ARM-type_fold"/>
</dbReference>
<feature type="binding site" evidence="12">
    <location>
        <begin position="575"/>
        <end position="577"/>
    </location>
    <ligand>
        <name>a peptide</name>
        <dbReference type="ChEBI" id="CHEBI:60466"/>
    </ligand>
</feature>
<dbReference type="EMBL" id="ML119169">
    <property type="protein sequence ID" value="RPB08046.1"/>
    <property type="molecule type" value="Genomic_DNA"/>
</dbReference>
<dbReference type="Proteomes" id="UP000277580">
    <property type="component" value="Unassembled WGS sequence"/>
</dbReference>
<dbReference type="InterPro" id="IPR045357">
    <property type="entry name" value="Aminopeptidase_N-like_N"/>
</dbReference>
<dbReference type="Gene3D" id="1.25.40.320">
    <property type="entry name" value="Peptidase M1, leukotriene A4 hydrolase/aminopeptidase C-terminal domain"/>
    <property type="match status" value="1"/>
</dbReference>
<dbReference type="InterPro" id="IPR042097">
    <property type="entry name" value="Aminopeptidase_N-like_N_sf"/>
</dbReference>
<evidence type="ECO:0000256" key="8">
    <source>
        <dbReference type="ARBA" id="ARBA00022833"/>
    </source>
</evidence>
<evidence type="ECO:0000256" key="7">
    <source>
        <dbReference type="ARBA" id="ARBA00022801"/>
    </source>
</evidence>
<dbReference type="SUPFAM" id="SSF48371">
    <property type="entry name" value="ARM repeat"/>
    <property type="match status" value="1"/>
</dbReference>
<evidence type="ECO:0000256" key="13">
    <source>
        <dbReference type="PIRSR" id="PIRSR612777-3"/>
    </source>
</evidence>
<keyword evidence="17" id="KW-1185">Reference proteome</keyword>
<feature type="active site" description="Proton acceptor" evidence="11">
    <location>
        <position position="301"/>
    </location>
</feature>
<keyword evidence="9 14" id="KW-0482">Metalloprotease</keyword>
<dbReference type="InterPro" id="IPR034015">
    <property type="entry name" value="M1_LTA4H"/>
</dbReference>
<dbReference type="PANTHER" id="PTHR45726:SF3">
    <property type="entry name" value="LEUKOTRIENE A-4 HYDROLASE"/>
    <property type="match status" value="1"/>
</dbReference>
<evidence type="ECO:0000259" key="15">
    <source>
        <dbReference type="SMART" id="SM01263"/>
    </source>
</evidence>
<feature type="binding site" evidence="12">
    <location>
        <begin position="271"/>
        <end position="276"/>
    </location>
    <ligand>
        <name>a peptide</name>
        <dbReference type="ChEBI" id="CHEBI:60466"/>
    </ligand>
</feature>
<comment type="similarity">
    <text evidence="3 14">Belongs to the peptidase M1 family.</text>
</comment>
<dbReference type="Gene3D" id="3.30.2010.30">
    <property type="match status" value="1"/>
</dbReference>
<dbReference type="Gene3D" id="2.60.40.1730">
    <property type="entry name" value="tricorn interacting facor f3 domain"/>
    <property type="match status" value="1"/>
</dbReference>
<dbReference type="CDD" id="cd09599">
    <property type="entry name" value="M1_LTA4H"/>
    <property type="match status" value="1"/>
</dbReference>